<organism evidence="1 2">
    <name type="scientific">Ruoffia tabacinasalis</name>
    <dbReference type="NCBI Taxonomy" id="87458"/>
    <lineage>
        <taxon>Bacteria</taxon>
        <taxon>Bacillati</taxon>
        <taxon>Bacillota</taxon>
        <taxon>Bacilli</taxon>
        <taxon>Lactobacillales</taxon>
        <taxon>Aerococcaceae</taxon>
        <taxon>Ruoffia</taxon>
    </lineage>
</organism>
<dbReference type="EMBL" id="JACCEL010000030">
    <property type="protein sequence ID" value="MBG9979125.1"/>
    <property type="molecule type" value="Genomic_DNA"/>
</dbReference>
<dbReference type="Gene3D" id="3.40.50.1220">
    <property type="entry name" value="TPP-binding domain"/>
    <property type="match status" value="1"/>
</dbReference>
<accession>A0ABS0LLF4</accession>
<name>A0ABS0LLF4_9LACT</name>
<keyword evidence="2" id="KW-1185">Reference proteome</keyword>
<comment type="caution">
    <text evidence="1">The sequence shown here is derived from an EMBL/GenBank/DDBJ whole genome shotgun (WGS) entry which is preliminary data.</text>
</comment>
<reference evidence="1 2" key="1">
    <citation type="submission" date="2020-07" db="EMBL/GenBank/DDBJ databases">
        <title>Facklamia lactis sp. nov., isolated from raw milk.</title>
        <authorList>
            <person name="Doll E.V."/>
            <person name="Huptas C."/>
            <person name="Staib L."/>
            <person name="Wenning M."/>
            <person name="Scherer S."/>
        </authorList>
    </citation>
    <scope>NUCLEOTIDE SEQUENCE [LARGE SCALE GENOMIC DNA]</scope>
    <source>
        <strain evidence="1 2">DSM 104272</strain>
    </source>
</reference>
<dbReference type="Pfam" id="PF13289">
    <property type="entry name" value="SIR2_2"/>
    <property type="match status" value="1"/>
</dbReference>
<evidence type="ECO:0000313" key="2">
    <source>
        <dbReference type="Proteomes" id="UP000823401"/>
    </source>
</evidence>
<dbReference type="SUPFAM" id="SSF52467">
    <property type="entry name" value="DHS-like NAD/FAD-binding domain"/>
    <property type="match status" value="1"/>
</dbReference>
<protein>
    <submittedName>
        <fullName evidence="1">DUF4020 domain-containing protein</fullName>
    </submittedName>
</protein>
<gene>
    <name evidence="1" type="ORF">HYQ42_10055</name>
</gene>
<evidence type="ECO:0000313" key="1">
    <source>
        <dbReference type="EMBL" id="MBG9979125.1"/>
    </source>
</evidence>
<dbReference type="Proteomes" id="UP000823401">
    <property type="component" value="Unassembled WGS sequence"/>
</dbReference>
<dbReference type="InterPro" id="IPR029035">
    <property type="entry name" value="DHS-like_NAD/FAD-binding_dom"/>
</dbReference>
<proteinExistence type="predicted"/>
<dbReference type="RefSeq" id="WP_197105160.1">
    <property type="nucleotide sequence ID" value="NZ_JACCEL010000030.1"/>
</dbReference>
<sequence>MIINDIDFPDEILNAIKENKLVVFAGAGISKNEPTKLPDFNELAASIGALSGIEFNDRDDNPDEFLGKLEQQEIKIRPQICNRLNEDSLQPNIMHINIVNLFKKGDSPRIVTTNYDLMIDKILNEIKCGTKVYSHPALPFGDNFEGLVHLHGDVTEPNNIIVTDSDFGKAYITRKQVSNFLIDLFTSKYVVLFIGYSYQDVVMKYLTRAIPPHLNNRFILTDDEESDWSLLGLRPILFEKHNYLQLNRAVEELGTHINRGIFEWNQIIEDIGEKEAKYLEENEHGLIHNIMNDIKLVDKFLKKVNSSEWLFWLHDNGFLDFLFESDDLNNVDKELANWVIENFIRRNYDYFVELRIKQGNQLNNKFQGMIVNCVTTNKDVSKETLLKLLSVINIESLNVFDAYRLLKIIMSFDEPFYVNELFKRVIDYKIIWNKKSFNYNQNDHFSDKYRLNFKLNILPLIESEDLLDVWTGIKQVIGSYFLDVLSFLTKILSEIRIVEKTWDYKFFGAVSVNFIDSISDMNDYEVIVKIYADLLSLINHEDENFVYGWAMQNLYSDSLIFRRLSLYVLKDVQQLSNEEKLNIVMDDIGLLSFGEKQEIFHLIADLFDEISPTIKEKIVDHILNYTYVNDQINEESRKYTEEYEKYNLLYWINSRCSYHEEVFTEMERIREEYSFAPRDFPELNTSPVIVGPWERMSLEVQFSKENILKDINIAEMFEKIEVYLNEQTNDAVIDEQLVVLEKVIVEDSNLGKKLIDNLSLEGKWDSKLWRSVFRGFSKGKLNAELIKEILTKTNQPELMVNNGQYISEFLFTIGENIDEIGLDSSGLDFVFNYCVTLWDKLTDIERDSDDLIHEVLNTPKGKVLITTVNILWSKAINDKLKVLPSNYASFLENVLYEENSLVYCVLGGYYSLLKYIDSNWSSEKILPLFVDKNDEIYSSAWIGFLSFMKPNLETINDLNAVFYKGAQRIYILPENERETFVNYYTQLCILIIDNPNEKYIGRLLQNSGQIVSNRFHKTIEYYLKNNEEEKKNELWHRWLKNYLLNRLNNIPSKLTNEDIDCIYQGWLPNIGESYPELVELCIKMNVSEIDAWRFSYVLNKELSEGNFPQSTKKIIKHIFQENPDKVLEIKAAFKRGLEKLSIDDNKLDEMLDY</sequence>